<dbReference type="Pfam" id="PF00005">
    <property type="entry name" value="ABC_tran"/>
    <property type="match status" value="1"/>
</dbReference>
<dbReference type="GO" id="GO:0043190">
    <property type="term" value="C:ATP-binding cassette (ABC) transporter complex"/>
    <property type="evidence" value="ECO:0007669"/>
    <property type="project" value="TreeGrafter"/>
</dbReference>
<comment type="caution">
    <text evidence="10">The sequence shown here is derived from an EMBL/GenBank/DDBJ whole genome shotgun (WGS) entry which is preliminary data.</text>
</comment>
<dbReference type="InterPro" id="IPR027417">
    <property type="entry name" value="P-loop_NTPase"/>
</dbReference>
<evidence type="ECO:0000256" key="6">
    <source>
        <dbReference type="ARBA" id="ARBA00022840"/>
    </source>
</evidence>
<dbReference type="CDD" id="cd03225">
    <property type="entry name" value="ABC_cobalt_CbiO_domain1"/>
    <property type="match status" value="1"/>
</dbReference>
<dbReference type="GO" id="GO:0016887">
    <property type="term" value="F:ATP hydrolysis activity"/>
    <property type="evidence" value="ECO:0007669"/>
    <property type="project" value="InterPro"/>
</dbReference>
<dbReference type="EMBL" id="DTPE01000248">
    <property type="protein sequence ID" value="HGE75723.1"/>
    <property type="molecule type" value="Genomic_DNA"/>
</dbReference>
<dbReference type="SUPFAM" id="SSF52540">
    <property type="entry name" value="P-loop containing nucleoside triphosphate hydrolases"/>
    <property type="match status" value="1"/>
</dbReference>
<keyword evidence="4" id="KW-1003">Cell membrane</keyword>
<keyword evidence="3" id="KW-0813">Transport</keyword>
<feature type="domain" description="ABC transporter" evidence="9">
    <location>
        <begin position="2"/>
        <end position="234"/>
    </location>
</feature>
<dbReference type="Gene3D" id="3.40.50.300">
    <property type="entry name" value="P-loop containing nucleotide triphosphate hydrolases"/>
    <property type="match status" value="1"/>
</dbReference>
<accession>A0A7V3VT83</accession>
<gene>
    <name evidence="10" type="ORF">ENX73_06325</name>
</gene>
<evidence type="ECO:0000256" key="5">
    <source>
        <dbReference type="ARBA" id="ARBA00022741"/>
    </source>
</evidence>
<proteinExistence type="inferred from homology"/>
<evidence type="ECO:0000259" key="9">
    <source>
        <dbReference type="PROSITE" id="PS50893"/>
    </source>
</evidence>
<dbReference type="AlphaFoldDB" id="A0A7V3VT83"/>
<name>A0A7V3VT83_9BACT</name>
<dbReference type="InterPro" id="IPR003439">
    <property type="entry name" value="ABC_transporter-like_ATP-bd"/>
</dbReference>
<dbReference type="InterPro" id="IPR003593">
    <property type="entry name" value="AAA+_ATPase"/>
</dbReference>
<comment type="similarity">
    <text evidence="2">Belongs to the ABC transporter superfamily.</text>
</comment>
<dbReference type="PROSITE" id="PS50893">
    <property type="entry name" value="ABC_TRANSPORTER_2"/>
    <property type="match status" value="1"/>
</dbReference>
<organism evidence="10">
    <name type="scientific">Mesoaciditoga lauensis</name>
    <dbReference type="NCBI Taxonomy" id="1495039"/>
    <lineage>
        <taxon>Bacteria</taxon>
        <taxon>Thermotogati</taxon>
        <taxon>Thermotogota</taxon>
        <taxon>Thermotogae</taxon>
        <taxon>Mesoaciditogales</taxon>
        <taxon>Mesoaciditogaceae</taxon>
        <taxon>Mesoaciditoga</taxon>
    </lineage>
</organism>
<dbReference type="SMART" id="SM00382">
    <property type="entry name" value="AAA"/>
    <property type="match status" value="1"/>
</dbReference>
<evidence type="ECO:0000313" key="10">
    <source>
        <dbReference type="EMBL" id="HGE75723.1"/>
    </source>
</evidence>
<evidence type="ECO:0000256" key="2">
    <source>
        <dbReference type="ARBA" id="ARBA00005417"/>
    </source>
</evidence>
<keyword evidence="5" id="KW-0547">Nucleotide-binding</keyword>
<keyword evidence="8" id="KW-0472">Membrane</keyword>
<dbReference type="InterPro" id="IPR017871">
    <property type="entry name" value="ABC_transporter-like_CS"/>
</dbReference>
<dbReference type="PANTHER" id="PTHR43553:SF24">
    <property type="entry name" value="ENERGY-COUPLING FACTOR TRANSPORTER ATP-BINDING PROTEIN ECFA1"/>
    <property type="match status" value="1"/>
</dbReference>
<keyword evidence="7" id="KW-1278">Translocase</keyword>
<protein>
    <submittedName>
        <fullName evidence="10">ATP-binding cassette domain-containing protein</fullName>
    </submittedName>
</protein>
<evidence type="ECO:0000256" key="8">
    <source>
        <dbReference type="ARBA" id="ARBA00023136"/>
    </source>
</evidence>
<keyword evidence="6 10" id="KW-0067">ATP-binding</keyword>
<comment type="subcellular location">
    <subcellularLocation>
        <location evidence="1">Cell membrane</location>
    </subcellularLocation>
</comment>
<sequence length="265" mass="30260">MIKFEGSYFNYENLQILEDMNLEIGEGEFVAVLGLNGTGKTSMFKLMNGLLLPTKGKVEVDGVDTKDEDKIWEVRRNVGIVFQNPESQIVGTTVEEDVAFGLENLGVPRPEMIERIKEALEFVGLDRFKNMEPHRLSGGQKQLLCVADILSMRPKYIVMDEPTSMMDPMSRETILKMLVKLHGIGHTIIFSTHLVDEIVFAQRIIYLRNGKVAFDGRPVDVVEMIRDEFGSSEFVDFQMDLFKKGIIDRLFDVEELAERLVKFCR</sequence>
<dbReference type="GO" id="GO:0005524">
    <property type="term" value="F:ATP binding"/>
    <property type="evidence" value="ECO:0007669"/>
    <property type="project" value="UniProtKB-KW"/>
</dbReference>
<dbReference type="FunFam" id="3.40.50.300:FF:000224">
    <property type="entry name" value="Energy-coupling factor transporter ATP-binding protein EcfA"/>
    <property type="match status" value="1"/>
</dbReference>
<dbReference type="GO" id="GO:0042626">
    <property type="term" value="F:ATPase-coupled transmembrane transporter activity"/>
    <property type="evidence" value="ECO:0007669"/>
    <property type="project" value="TreeGrafter"/>
</dbReference>
<dbReference type="PROSITE" id="PS00211">
    <property type="entry name" value="ABC_TRANSPORTER_1"/>
    <property type="match status" value="1"/>
</dbReference>
<evidence type="ECO:0000256" key="4">
    <source>
        <dbReference type="ARBA" id="ARBA00022475"/>
    </source>
</evidence>
<dbReference type="InterPro" id="IPR015856">
    <property type="entry name" value="ABC_transpr_CbiO/EcfA_su"/>
</dbReference>
<dbReference type="PANTHER" id="PTHR43553">
    <property type="entry name" value="HEAVY METAL TRANSPORTER"/>
    <property type="match status" value="1"/>
</dbReference>
<evidence type="ECO:0000256" key="7">
    <source>
        <dbReference type="ARBA" id="ARBA00022967"/>
    </source>
</evidence>
<dbReference type="InterPro" id="IPR050095">
    <property type="entry name" value="ECF_ABC_transporter_ATP-bd"/>
</dbReference>
<evidence type="ECO:0000256" key="3">
    <source>
        <dbReference type="ARBA" id="ARBA00022448"/>
    </source>
</evidence>
<evidence type="ECO:0000256" key="1">
    <source>
        <dbReference type="ARBA" id="ARBA00004236"/>
    </source>
</evidence>
<reference evidence="10" key="1">
    <citation type="journal article" date="2020" name="mSystems">
        <title>Genome- and Community-Level Interaction Insights into Carbon Utilization and Element Cycling Functions of Hydrothermarchaeota in Hydrothermal Sediment.</title>
        <authorList>
            <person name="Zhou Z."/>
            <person name="Liu Y."/>
            <person name="Xu W."/>
            <person name="Pan J."/>
            <person name="Luo Z.H."/>
            <person name="Li M."/>
        </authorList>
    </citation>
    <scope>NUCLEOTIDE SEQUENCE [LARGE SCALE GENOMIC DNA]</scope>
    <source>
        <strain evidence="10">SpSt-966</strain>
    </source>
</reference>